<dbReference type="PANTHER" id="PTHR48081">
    <property type="entry name" value="AB HYDROLASE SUPERFAMILY PROTEIN C4A8.06C"/>
    <property type="match status" value="1"/>
</dbReference>
<dbReference type="InterPro" id="IPR013094">
    <property type="entry name" value="AB_hydrolase_3"/>
</dbReference>
<dbReference type="Proteomes" id="UP000270342">
    <property type="component" value="Unassembled WGS sequence"/>
</dbReference>
<evidence type="ECO:0000259" key="4">
    <source>
        <dbReference type="Pfam" id="PF07859"/>
    </source>
</evidence>
<evidence type="ECO:0000256" key="1">
    <source>
        <dbReference type="ARBA" id="ARBA00010515"/>
    </source>
</evidence>
<comment type="similarity">
    <text evidence="1">Belongs to the 'GDXG' lipolytic enzyme family.</text>
</comment>
<sequence>MNIDPQLNAYYSQVSAAFPPIADADALTRRTRNKQVAERFAPPAPRGVHIDAIDVPLEGRTLRARLYRPSHLDDALPLVVYYHGGGWVLGDLDTHEQVAVGLALDAGVAVASIDYRLAPEHPFPAANDDALDALFWFAEQRPRFGLSVRPIGVAGDSAGAFLATYAARQANEIVPGLVKAQLLLYPVVHPGIDTPSYERFTNGPGLTRGEMLWFWTTFLDAPVMADGAGERWMADPRVNLVASIPEHAPADAIVMVAGVDPLRDEGVDYARFLEQHGGDVELIEAKDMTHGFARLQHMSNAARDWMRQAGVALREML</sequence>
<dbReference type="PROSITE" id="PS01174">
    <property type="entry name" value="LIPASE_GDXG_SER"/>
    <property type="match status" value="1"/>
</dbReference>
<dbReference type="GO" id="GO:0016787">
    <property type="term" value="F:hydrolase activity"/>
    <property type="evidence" value="ECO:0007669"/>
    <property type="project" value="UniProtKB-KW"/>
</dbReference>
<evidence type="ECO:0000313" key="5">
    <source>
        <dbReference type="EMBL" id="RKP59336.1"/>
    </source>
</evidence>
<comment type="caution">
    <text evidence="5">The sequence shown here is derived from an EMBL/GenBank/DDBJ whole genome shotgun (WGS) entry which is preliminary data.</text>
</comment>
<accession>A0A494YAB2</accession>
<keyword evidence="6" id="KW-1185">Reference proteome</keyword>
<dbReference type="RefSeq" id="WP_121084127.1">
    <property type="nucleotide sequence ID" value="NZ_RBZU01000001.1"/>
</dbReference>
<dbReference type="EMBL" id="RBZU01000001">
    <property type="protein sequence ID" value="RKP59336.1"/>
    <property type="molecule type" value="Genomic_DNA"/>
</dbReference>
<dbReference type="Gene3D" id="3.40.50.1820">
    <property type="entry name" value="alpha/beta hydrolase"/>
    <property type="match status" value="1"/>
</dbReference>
<organism evidence="5 6">
    <name type="scientific">Pararobbsia silviterrae</name>
    <dbReference type="NCBI Taxonomy" id="1792498"/>
    <lineage>
        <taxon>Bacteria</taxon>
        <taxon>Pseudomonadati</taxon>
        <taxon>Pseudomonadota</taxon>
        <taxon>Betaproteobacteria</taxon>
        <taxon>Burkholderiales</taxon>
        <taxon>Burkholderiaceae</taxon>
        <taxon>Pararobbsia</taxon>
    </lineage>
</organism>
<evidence type="ECO:0000256" key="2">
    <source>
        <dbReference type="ARBA" id="ARBA00022801"/>
    </source>
</evidence>
<dbReference type="InterPro" id="IPR050300">
    <property type="entry name" value="GDXG_lipolytic_enzyme"/>
</dbReference>
<evidence type="ECO:0000256" key="3">
    <source>
        <dbReference type="PROSITE-ProRule" id="PRU10038"/>
    </source>
</evidence>
<reference evidence="5 6" key="1">
    <citation type="submission" date="2018-10" db="EMBL/GenBank/DDBJ databases">
        <title>Robbsia sp. DHC34, isolated from soil.</title>
        <authorList>
            <person name="Gao Z.-H."/>
            <person name="Qiu L.-H."/>
        </authorList>
    </citation>
    <scope>NUCLEOTIDE SEQUENCE [LARGE SCALE GENOMIC DNA]</scope>
    <source>
        <strain evidence="5 6">DHC34</strain>
    </source>
</reference>
<evidence type="ECO:0000313" key="6">
    <source>
        <dbReference type="Proteomes" id="UP000270342"/>
    </source>
</evidence>
<proteinExistence type="inferred from homology"/>
<dbReference type="InterPro" id="IPR029058">
    <property type="entry name" value="AB_hydrolase_fold"/>
</dbReference>
<dbReference type="SUPFAM" id="SSF53474">
    <property type="entry name" value="alpha/beta-Hydrolases"/>
    <property type="match status" value="1"/>
</dbReference>
<feature type="domain" description="Alpha/beta hydrolase fold-3" evidence="4">
    <location>
        <begin position="79"/>
        <end position="293"/>
    </location>
</feature>
<name>A0A494YAB2_9BURK</name>
<protein>
    <submittedName>
        <fullName evidence="5">Alpha/beta hydrolase</fullName>
    </submittedName>
</protein>
<gene>
    <name evidence="5" type="ORF">D7S86_00515</name>
</gene>
<dbReference type="PANTHER" id="PTHR48081:SF8">
    <property type="entry name" value="ALPHA_BETA HYDROLASE FOLD-3 DOMAIN-CONTAINING PROTEIN-RELATED"/>
    <property type="match status" value="1"/>
</dbReference>
<dbReference type="InterPro" id="IPR033140">
    <property type="entry name" value="Lipase_GDXG_put_SER_AS"/>
</dbReference>
<feature type="active site" evidence="3">
    <location>
        <position position="157"/>
    </location>
</feature>
<dbReference type="OrthoDB" id="9794445at2"/>
<dbReference type="Pfam" id="PF07859">
    <property type="entry name" value="Abhydrolase_3"/>
    <property type="match status" value="1"/>
</dbReference>
<keyword evidence="2 5" id="KW-0378">Hydrolase</keyword>
<dbReference type="AlphaFoldDB" id="A0A494YAB2"/>